<comment type="caution">
    <text evidence="1">The sequence shown here is derived from an EMBL/GenBank/DDBJ whole genome shotgun (WGS) entry which is preliminary data.</text>
</comment>
<protein>
    <submittedName>
        <fullName evidence="1">Uncharacterized protein</fullName>
    </submittedName>
</protein>
<dbReference type="Proteomes" id="UP001163823">
    <property type="component" value="Chromosome 8"/>
</dbReference>
<gene>
    <name evidence="1" type="ORF">O6P43_019546</name>
</gene>
<reference evidence="1" key="1">
    <citation type="journal article" date="2023" name="Science">
        <title>Elucidation of the pathway for biosynthesis of saponin adjuvants from the soapbark tree.</title>
        <authorList>
            <person name="Reed J."/>
            <person name="Orme A."/>
            <person name="El-Demerdash A."/>
            <person name="Owen C."/>
            <person name="Martin L.B.B."/>
            <person name="Misra R.C."/>
            <person name="Kikuchi S."/>
            <person name="Rejzek M."/>
            <person name="Martin A.C."/>
            <person name="Harkess A."/>
            <person name="Leebens-Mack J."/>
            <person name="Louveau T."/>
            <person name="Stephenson M.J."/>
            <person name="Osbourn A."/>
        </authorList>
    </citation>
    <scope>NUCLEOTIDE SEQUENCE</scope>
    <source>
        <strain evidence="1">S10</strain>
    </source>
</reference>
<dbReference type="KEGG" id="qsa:O6P43_019546"/>
<dbReference type="EMBL" id="JARAOO010000008">
    <property type="protein sequence ID" value="KAJ7958895.1"/>
    <property type="molecule type" value="Genomic_DNA"/>
</dbReference>
<accession>A0AAD7LIP2</accession>
<sequence length="71" mass="8068">MLLLKSEVETQKAFAHNDSRWKAATATGIESQVQKNSFLSFSVLQIMTSRSLNLRFLTMWIPSVPEGNRLL</sequence>
<evidence type="ECO:0000313" key="2">
    <source>
        <dbReference type="Proteomes" id="UP001163823"/>
    </source>
</evidence>
<name>A0AAD7LIP2_QUISA</name>
<keyword evidence="2" id="KW-1185">Reference proteome</keyword>
<dbReference type="AlphaFoldDB" id="A0AAD7LIP2"/>
<evidence type="ECO:0000313" key="1">
    <source>
        <dbReference type="EMBL" id="KAJ7958895.1"/>
    </source>
</evidence>
<proteinExistence type="predicted"/>
<organism evidence="1 2">
    <name type="scientific">Quillaja saponaria</name>
    <name type="common">Soap bark tree</name>
    <dbReference type="NCBI Taxonomy" id="32244"/>
    <lineage>
        <taxon>Eukaryota</taxon>
        <taxon>Viridiplantae</taxon>
        <taxon>Streptophyta</taxon>
        <taxon>Embryophyta</taxon>
        <taxon>Tracheophyta</taxon>
        <taxon>Spermatophyta</taxon>
        <taxon>Magnoliopsida</taxon>
        <taxon>eudicotyledons</taxon>
        <taxon>Gunneridae</taxon>
        <taxon>Pentapetalae</taxon>
        <taxon>rosids</taxon>
        <taxon>fabids</taxon>
        <taxon>Fabales</taxon>
        <taxon>Quillajaceae</taxon>
        <taxon>Quillaja</taxon>
    </lineage>
</organism>